<dbReference type="InterPro" id="IPR021133">
    <property type="entry name" value="HEAT_type_2"/>
</dbReference>
<dbReference type="EMBL" id="KZ308275">
    <property type="protein sequence ID" value="KAG8226325.1"/>
    <property type="molecule type" value="Genomic_DNA"/>
</dbReference>
<dbReference type="Gene3D" id="1.25.10.10">
    <property type="entry name" value="Leucine-rich Repeat Variant"/>
    <property type="match status" value="1"/>
</dbReference>
<proteinExistence type="inferred from homology"/>
<evidence type="ECO:0000256" key="7">
    <source>
        <dbReference type="PROSITE-ProRule" id="PRU00103"/>
    </source>
</evidence>
<dbReference type="Pfam" id="PF20926">
    <property type="entry name" value="Htt_N-HEAT_1"/>
    <property type="match status" value="1"/>
</dbReference>
<comment type="subcellular location">
    <subcellularLocation>
        <location evidence="3">Cytoplasm</location>
    </subcellularLocation>
    <subcellularLocation>
        <location evidence="2">Nucleus</location>
    </subcellularLocation>
</comment>
<dbReference type="InterPro" id="IPR000091">
    <property type="entry name" value="Huntingtin"/>
</dbReference>
<protein>
    <recommendedName>
        <fullName evidence="11">Huntingtin</fullName>
    </recommendedName>
</protein>
<sequence>MATLEKLVKAFEGLKVVQLSTPVYDEAVRKKEKITHCITIADAMCNSGVKGSHDFSQLISVAIETLLQLCDDQDSNVRMIADESLNRIIRALTDTNVVKIQVELHKEIKKNGNARTLRAALWRFAELCHMIRPVKGKPYVVNLIPCIVQIAKRTDEESVLETLAAALQKIFKSLGSFTNDNEVKTLLKAFLQNLSSPSAVARRTAASSILSICLYCRKPLAFLNWVLHSLLEIVEPVLMKGFENGKTSLPMDTAPILGVLGCLRHILPHLSNSGANKKAASAGAATEGTASLPHHNLESAHLPQLESIFQVYELSLICAQHEDHNVVNAALETLQQLLRSPPDGLIPLLLDASSSSITKERVSENASDEIKISSDKLDPPFRITQLQNGHKYLQPKDGVTRLENCVRFLAASFLLQNKISSDVKPDKESGYTLESCTIPDATVRVSVKALALGCIANGLALCPSLFFISLEPDISENLESTPESSKDVQSVSQPLSHVLLFATHSDPQLRGLTCMLVGSLIWAALIETGGDFQAFAKDTISIDQLVSLLVQGLEDESPLCCRQTLGTLQLCLGPLLESQESPSAKVILNALLPLNKNPYWLVKVKLLDVVSELPMVSLSHMLSVSFSKLQGKCKWNHQPDFQDQVLHDILLHLIIPHLFFPADYPGQDPASARASSLVSSYLLPVSAGWGPGGSLPLPFPAANINGPPAPFGARQQSGSLRRAVHLEDALSRVINLLSRSLFTSTSRYFTHGCCEALSMLSDEYLTTVYPWAWSCVFADKSSKKQTNSKENDTGTSYDSITVSPACGLLSTCLTLLTSASISLDLSAQTWLIRLAGNLFCGMAVYCNHRVDSGAPTETESSHKQAWSVLGDRLLATSADILLSHVAKITATFAHVLDETPPPHLTSHSISSNPSPSPSPSPGSAISSPSSSLSTSSASAPSLPAVAAASLASPIKRRGTVGGGITSHSTESSSGSNIPSSLSLDRGRAMSPSK</sequence>
<accession>A0A8K0NVR0</accession>
<dbReference type="Pfam" id="PF12372">
    <property type="entry name" value="Htt_N-HEAT"/>
    <property type="match status" value="1"/>
</dbReference>
<keyword evidence="10" id="KW-1185">Reference proteome</keyword>
<evidence type="ECO:0000256" key="4">
    <source>
        <dbReference type="ARBA" id="ARBA00007153"/>
    </source>
</evidence>
<dbReference type="PRINTS" id="PR00375">
    <property type="entry name" value="HUNTINGTIN"/>
</dbReference>
<feature type="repeat" description="HEAT" evidence="7">
    <location>
        <begin position="62"/>
        <end position="99"/>
    </location>
</feature>
<dbReference type="PANTHER" id="PTHR10170:SF10">
    <property type="entry name" value="HUNTINGTIN"/>
    <property type="match status" value="1"/>
</dbReference>
<comment type="similarity">
    <text evidence="4">Belongs to the huntingtin family.</text>
</comment>
<name>A0A8K0NVR0_LADFU</name>
<gene>
    <name evidence="9" type="ORF">J437_LFUL009902</name>
</gene>
<comment type="function">
    <text evidence="1">May play a role in microtubule-mediated transport or vesicle function.</text>
</comment>
<dbReference type="InterPro" id="IPR024613">
    <property type="entry name" value="Huntingtin_N_HEAT_rpt-2"/>
</dbReference>
<evidence type="ECO:0000256" key="2">
    <source>
        <dbReference type="ARBA" id="ARBA00004123"/>
    </source>
</evidence>
<organism evidence="9 10">
    <name type="scientific">Ladona fulva</name>
    <name type="common">Scarce chaser dragonfly</name>
    <name type="synonym">Libellula fulva</name>
    <dbReference type="NCBI Taxonomy" id="123851"/>
    <lineage>
        <taxon>Eukaryota</taxon>
        <taxon>Metazoa</taxon>
        <taxon>Ecdysozoa</taxon>
        <taxon>Arthropoda</taxon>
        <taxon>Hexapoda</taxon>
        <taxon>Insecta</taxon>
        <taxon>Pterygota</taxon>
        <taxon>Palaeoptera</taxon>
        <taxon>Odonata</taxon>
        <taxon>Epiprocta</taxon>
        <taxon>Anisoptera</taxon>
        <taxon>Libelluloidea</taxon>
        <taxon>Libellulidae</taxon>
        <taxon>Ladona</taxon>
    </lineage>
</organism>
<dbReference type="PANTHER" id="PTHR10170">
    <property type="entry name" value="HUNTINGTON DISEASE PROTEIN"/>
    <property type="match status" value="1"/>
</dbReference>
<dbReference type="Proteomes" id="UP000792457">
    <property type="component" value="Unassembled WGS sequence"/>
</dbReference>
<feature type="region of interest" description="Disordered" evidence="8">
    <location>
        <begin position="899"/>
        <end position="993"/>
    </location>
</feature>
<reference evidence="9" key="1">
    <citation type="submission" date="2013-04" db="EMBL/GenBank/DDBJ databases">
        <authorList>
            <person name="Qu J."/>
            <person name="Murali S.C."/>
            <person name="Bandaranaike D."/>
            <person name="Bellair M."/>
            <person name="Blankenburg K."/>
            <person name="Chao H."/>
            <person name="Dinh H."/>
            <person name="Doddapaneni H."/>
            <person name="Downs B."/>
            <person name="Dugan-Rocha S."/>
            <person name="Elkadiri S."/>
            <person name="Gnanaolivu R.D."/>
            <person name="Hernandez B."/>
            <person name="Javaid M."/>
            <person name="Jayaseelan J.C."/>
            <person name="Lee S."/>
            <person name="Li M."/>
            <person name="Ming W."/>
            <person name="Munidasa M."/>
            <person name="Muniz J."/>
            <person name="Nguyen L."/>
            <person name="Ongeri F."/>
            <person name="Osuji N."/>
            <person name="Pu L.-L."/>
            <person name="Puazo M."/>
            <person name="Qu C."/>
            <person name="Quiroz J."/>
            <person name="Raj R."/>
            <person name="Weissenberger G."/>
            <person name="Xin Y."/>
            <person name="Zou X."/>
            <person name="Han Y."/>
            <person name="Richards S."/>
            <person name="Worley K."/>
            <person name="Muzny D."/>
            <person name="Gibbs R."/>
        </authorList>
    </citation>
    <scope>NUCLEOTIDE SEQUENCE</scope>
    <source>
        <strain evidence="9">Sampled in the wild</strain>
    </source>
</reference>
<evidence type="ECO:0000256" key="3">
    <source>
        <dbReference type="ARBA" id="ARBA00004496"/>
    </source>
</evidence>
<dbReference type="OrthoDB" id="10065698at2759"/>
<dbReference type="AlphaFoldDB" id="A0A8K0NVR0"/>
<keyword evidence="6" id="KW-0539">Nucleus</keyword>
<feature type="non-terminal residue" evidence="9">
    <location>
        <position position="993"/>
    </location>
</feature>
<dbReference type="SUPFAM" id="SSF48371">
    <property type="entry name" value="ARM repeat"/>
    <property type="match status" value="1"/>
</dbReference>
<dbReference type="GO" id="GO:0005737">
    <property type="term" value="C:cytoplasm"/>
    <property type="evidence" value="ECO:0007669"/>
    <property type="project" value="UniProtKB-SubCell"/>
</dbReference>
<evidence type="ECO:0000313" key="10">
    <source>
        <dbReference type="Proteomes" id="UP000792457"/>
    </source>
</evidence>
<dbReference type="InterPro" id="IPR028426">
    <property type="entry name" value="Huntingtin_fam"/>
</dbReference>
<evidence type="ECO:0000313" key="9">
    <source>
        <dbReference type="EMBL" id="KAG8226325.1"/>
    </source>
</evidence>
<feature type="compositionally biased region" description="Low complexity" evidence="8">
    <location>
        <begin position="921"/>
        <end position="953"/>
    </location>
</feature>
<feature type="compositionally biased region" description="Low complexity" evidence="8">
    <location>
        <begin position="965"/>
        <end position="982"/>
    </location>
</feature>
<keyword evidence="5" id="KW-0963">Cytoplasm</keyword>
<evidence type="ECO:0008006" key="11">
    <source>
        <dbReference type="Google" id="ProtNLM"/>
    </source>
</evidence>
<dbReference type="InterPro" id="IPR016024">
    <property type="entry name" value="ARM-type_fold"/>
</dbReference>
<evidence type="ECO:0000256" key="8">
    <source>
        <dbReference type="SAM" id="MobiDB-lite"/>
    </source>
</evidence>
<dbReference type="GO" id="GO:0005634">
    <property type="term" value="C:nucleus"/>
    <property type="evidence" value="ECO:0007669"/>
    <property type="project" value="UniProtKB-SubCell"/>
</dbReference>
<comment type="caution">
    <text evidence="9">The sequence shown here is derived from an EMBL/GenBank/DDBJ whole genome shotgun (WGS) entry which is preliminary data.</text>
</comment>
<dbReference type="PROSITE" id="PS50077">
    <property type="entry name" value="HEAT_REPEAT"/>
    <property type="match status" value="1"/>
</dbReference>
<reference evidence="9" key="2">
    <citation type="submission" date="2017-10" db="EMBL/GenBank/DDBJ databases">
        <title>Ladona fulva Genome sequencing and assembly.</title>
        <authorList>
            <person name="Murali S."/>
            <person name="Richards S."/>
            <person name="Bandaranaike D."/>
            <person name="Bellair M."/>
            <person name="Blankenburg K."/>
            <person name="Chao H."/>
            <person name="Dinh H."/>
            <person name="Doddapaneni H."/>
            <person name="Dugan-Rocha S."/>
            <person name="Elkadiri S."/>
            <person name="Gnanaolivu R."/>
            <person name="Hernandez B."/>
            <person name="Skinner E."/>
            <person name="Javaid M."/>
            <person name="Lee S."/>
            <person name="Li M."/>
            <person name="Ming W."/>
            <person name="Munidasa M."/>
            <person name="Muniz J."/>
            <person name="Nguyen L."/>
            <person name="Hughes D."/>
            <person name="Osuji N."/>
            <person name="Pu L.-L."/>
            <person name="Puazo M."/>
            <person name="Qu C."/>
            <person name="Quiroz J."/>
            <person name="Raj R."/>
            <person name="Weissenberger G."/>
            <person name="Xin Y."/>
            <person name="Zou X."/>
            <person name="Han Y."/>
            <person name="Worley K."/>
            <person name="Muzny D."/>
            <person name="Gibbs R."/>
        </authorList>
    </citation>
    <scope>NUCLEOTIDE SEQUENCE</scope>
    <source>
        <strain evidence="9">Sampled in the wild</strain>
    </source>
</reference>
<dbReference type="InterPro" id="IPR048411">
    <property type="entry name" value="Htt_N_HEAT_rpt-1"/>
</dbReference>
<dbReference type="InterPro" id="IPR011989">
    <property type="entry name" value="ARM-like"/>
</dbReference>
<evidence type="ECO:0000256" key="5">
    <source>
        <dbReference type="ARBA" id="ARBA00022490"/>
    </source>
</evidence>
<evidence type="ECO:0000256" key="1">
    <source>
        <dbReference type="ARBA" id="ARBA00002907"/>
    </source>
</evidence>
<evidence type="ECO:0000256" key="6">
    <source>
        <dbReference type="ARBA" id="ARBA00023242"/>
    </source>
</evidence>